<keyword evidence="2" id="KW-0472">Membrane</keyword>
<dbReference type="EMBL" id="JACHIH010000011">
    <property type="protein sequence ID" value="MBB5047412.1"/>
    <property type="molecule type" value="Genomic_DNA"/>
</dbReference>
<dbReference type="AlphaFoldDB" id="A0A7W7Z4D4"/>
<accession>A0A7W7Z4D4</accession>
<dbReference type="Proteomes" id="UP000542353">
    <property type="component" value="Unassembled WGS sequence"/>
</dbReference>
<keyword evidence="4" id="KW-1185">Reference proteome</keyword>
<feature type="region of interest" description="Disordered" evidence="1">
    <location>
        <begin position="1"/>
        <end position="66"/>
    </location>
</feature>
<proteinExistence type="predicted"/>
<sequence>MNREAPRSRGAISSVAKPRSSVLPAMNAMRGEVARQPDALGNDPSTHIYKPSDESSTTSGDTVSHDHKAELDRHMAWFEGKLPPRAASGVAWLRKPSSRLVRIPVGGLLMVGGVFSFLPVLGVWMLPLGLILIAQDVPVLQGPIAKSLGWVEQKWLARRERSVR</sequence>
<dbReference type="RefSeq" id="WP_347339338.1">
    <property type="nucleotide sequence ID" value="NZ_JACHIH010000011.1"/>
</dbReference>
<keyword evidence="2" id="KW-1133">Transmembrane helix</keyword>
<protein>
    <recommendedName>
        <fullName evidence="5">Transmembrane protein (PGPGW)</fullName>
    </recommendedName>
</protein>
<evidence type="ECO:0008006" key="5">
    <source>
        <dbReference type="Google" id="ProtNLM"/>
    </source>
</evidence>
<evidence type="ECO:0000256" key="2">
    <source>
        <dbReference type="SAM" id="Phobius"/>
    </source>
</evidence>
<evidence type="ECO:0000256" key="1">
    <source>
        <dbReference type="SAM" id="MobiDB-lite"/>
    </source>
</evidence>
<reference evidence="3 4" key="1">
    <citation type="submission" date="2020-08" db="EMBL/GenBank/DDBJ databases">
        <title>Genomic Encyclopedia of Type Strains, Phase IV (KMG-IV): sequencing the most valuable type-strain genomes for metagenomic binning, comparative biology and taxonomic classification.</title>
        <authorList>
            <person name="Goeker M."/>
        </authorList>
    </citation>
    <scope>NUCLEOTIDE SEQUENCE [LARGE SCALE GENOMIC DNA]</scope>
    <source>
        <strain evidence="3 4">DSM 12706</strain>
    </source>
</reference>
<comment type="caution">
    <text evidence="3">The sequence shown here is derived from an EMBL/GenBank/DDBJ whole genome shotgun (WGS) entry which is preliminary data.</text>
</comment>
<name>A0A7W7Z4D4_9BRAD</name>
<gene>
    <name evidence="3" type="ORF">HNR60_002167</name>
</gene>
<keyword evidence="2" id="KW-0812">Transmembrane</keyword>
<feature type="transmembrane region" description="Helical" evidence="2">
    <location>
        <begin position="103"/>
        <end position="126"/>
    </location>
</feature>
<evidence type="ECO:0000313" key="4">
    <source>
        <dbReference type="Proteomes" id="UP000542353"/>
    </source>
</evidence>
<evidence type="ECO:0000313" key="3">
    <source>
        <dbReference type="EMBL" id="MBB5047412.1"/>
    </source>
</evidence>
<organism evidence="3 4">
    <name type="scientific">Rhodopseudomonas rhenobacensis</name>
    <dbReference type="NCBI Taxonomy" id="87461"/>
    <lineage>
        <taxon>Bacteria</taxon>
        <taxon>Pseudomonadati</taxon>
        <taxon>Pseudomonadota</taxon>
        <taxon>Alphaproteobacteria</taxon>
        <taxon>Hyphomicrobiales</taxon>
        <taxon>Nitrobacteraceae</taxon>
        <taxon>Rhodopseudomonas</taxon>
    </lineage>
</organism>